<dbReference type="Proteomes" id="UP000232883">
    <property type="component" value="Chromosome"/>
</dbReference>
<proteinExistence type="predicted"/>
<protein>
    <recommendedName>
        <fullName evidence="4">Outer membrane protein beta-barrel domain-containing protein</fullName>
    </recommendedName>
</protein>
<dbReference type="EMBL" id="CP025096">
    <property type="protein sequence ID" value="AUD05098.1"/>
    <property type="molecule type" value="Genomic_DNA"/>
</dbReference>
<organism evidence="2 3">
    <name type="scientific">Spirosoma pollinicola</name>
    <dbReference type="NCBI Taxonomy" id="2057025"/>
    <lineage>
        <taxon>Bacteria</taxon>
        <taxon>Pseudomonadati</taxon>
        <taxon>Bacteroidota</taxon>
        <taxon>Cytophagia</taxon>
        <taxon>Cytophagales</taxon>
        <taxon>Cytophagaceae</taxon>
        <taxon>Spirosoma</taxon>
    </lineage>
</organism>
<dbReference type="AlphaFoldDB" id="A0A2K8Z5H2"/>
<keyword evidence="1" id="KW-0812">Transmembrane</keyword>
<gene>
    <name evidence="2" type="ORF">CWM47_26585</name>
</gene>
<feature type="transmembrane region" description="Helical" evidence="1">
    <location>
        <begin position="53"/>
        <end position="74"/>
    </location>
</feature>
<evidence type="ECO:0000313" key="3">
    <source>
        <dbReference type="Proteomes" id="UP000232883"/>
    </source>
</evidence>
<reference evidence="2 3" key="1">
    <citation type="submission" date="2017-11" db="EMBL/GenBank/DDBJ databases">
        <title>Taxonomic description and genome sequences of Spirosoma HA7 sp. nov., isolated from pollen microhabitat of Corylus avellana.</title>
        <authorList>
            <person name="Ambika Manirajan B."/>
            <person name="Suarez C."/>
            <person name="Ratering S."/>
            <person name="Geissler-Plaum R."/>
            <person name="Cardinale M."/>
            <person name="Sylvia S."/>
        </authorList>
    </citation>
    <scope>NUCLEOTIDE SEQUENCE [LARGE SCALE GENOMIC DNA]</scope>
    <source>
        <strain evidence="2 3">HA7</strain>
    </source>
</reference>
<keyword evidence="1" id="KW-0472">Membrane</keyword>
<dbReference type="KEGG" id="spir:CWM47_26585"/>
<evidence type="ECO:0000313" key="2">
    <source>
        <dbReference type="EMBL" id="AUD05098.1"/>
    </source>
</evidence>
<dbReference type="OrthoDB" id="1523584at2"/>
<sequence>MSELTDDQLDGLFRKSAEEFDPPFDPAAWQDMKIRLDTHDSPASGGTPLWKNLLRWGVPVCLLLLLTIGGMYIYRADFTHVDSAPVQTPAPAQKDAGISSEMPMTVMQERKPGIAQQGKNDSAQTTPTGLAAQSIDDKNQPAVLPGLVAENAGRDTRTEATKPSAGFVSELGKKTAPNATTESKIAYRLKTARAKVNPIDAAPVRTATLAGKGSTGASMDKQGTETGIQERFSVKKQSKANRIRRTRPFIASNNAVFTPSLFREKSVRNASKRNKADIPNTTEITIQPSNDEAEAAGLPDVNELAIRPARWSKALPFTGRPVQAVPEPELVELPIVVPKPPGERGFSVRLAVAPDLSSVGLKNFARPGTNVGVMLEYRLASRWSIQAGVIQSTKIYRIDGSSEYTAPVGTWAGKGKPLSVDGQCNMIDIPINVRFDAIIKQRQNGLSPSRWFLTTGVTSYYMEQEDYVFNYPSYLHPASYQTGGYGFSHFNISTGYERAISKRLSWQVEPFLKMPLKGVGYFKVDLLSTGAFFSIRYKL</sequence>
<evidence type="ECO:0008006" key="4">
    <source>
        <dbReference type="Google" id="ProtNLM"/>
    </source>
</evidence>
<accession>A0A2K8Z5H2</accession>
<keyword evidence="3" id="KW-1185">Reference proteome</keyword>
<keyword evidence="1" id="KW-1133">Transmembrane helix</keyword>
<dbReference type="RefSeq" id="WP_100991555.1">
    <property type="nucleotide sequence ID" value="NZ_CP025096.1"/>
</dbReference>
<evidence type="ECO:0000256" key="1">
    <source>
        <dbReference type="SAM" id="Phobius"/>
    </source>
</evidence>
<name>A0A2K8Z5H2_9BACT</name>